<dbReference type="Proteomes" id="UP000436047">
    <property type="component" value="Unassembled WGS sequence"/>
</dbReference>
<sequence length="96" mass="11223">MLVLPTLVGVWGPRSKRRMEFILQHCSRKEVIGNEDCRESYIKRNCYMVDQASYLVAVYDDERNLRSGTMQCVRYARKKQVPVILIHPDTAVINYS</sequence>
<reference evidence="1 2" key="1">
    <citation type="submission" date="2019-08" db="EMBL/GenBank/DDBJ databases">
        <title>In-depth cultivation of the pig gut microbiome towards novel bacterial diversity and tailored functional studies.</title>
        <authorList>
            <person name="Wylensek D."/>
            <person name="Hitch T.C.A."/>
            <person name="Clavel T."/>
        </authorList>
    </citation>
    <scope>NUCLEOTIDE SEQUENCE [LARGE SCALE GENOMIC DNA]</scope>
    <source>
        <strain evidence="1 2">WCA-389-WT-23B</strain>
    </source>
</reference>
<proteinExistence type="predicted"/>
<dbReference type="AlphaFoldDB" id="A0A6N7WGY0"/>
<comment type="caution">
    <text evidence="1">The sequence shown here is derived from an EMBL/GenBank/DDBJ whole genome shotgun (WGS) entry which is preliminary data.</text>
</comment>
<protein>
    <submittedName>
        <fullName evidence="1">DUF1273 domain-containing protein</fullName>
    </submittedName>
</protein>
<dbReference type="Gene3D" id="3.40.50.450">
    <property type="match status" value="1"/>
</dbReference>
<gene>
    <name evidence="1" type="ORF">FYJ45_12060</name>
</gene>
<organism evidence="1 2">
    <name type="scientific">Eisenbergiella porci</name>
    <dbReference type="NCBI Taxonomy" id="2652274"/>
    <lineage>
        <taxon>Bacteria</taxon>
        <taxon>Bacillati</taxon>
        <taxon>Bacillota</taxon>
        <taxon>Clostridia</taxon>
        <taxon>Lachnospirales</taxon>
        <taxon>Lachnospiraceae</taxon>
        <taxon>Eisenbergiella</taxon>
    </lineage>
</organism>
<evidence type="ECO:0000313" key="1">
    <source>
        <dbReference type="EMBL" id="MSS89005.1"/>
    </source>
</evidence>
<dbReference type="EMBL" id="VUMI01000017">
    <property type="protein sequence ID" value="MSS89005.1"/>
    <property type="molecule type" value="Genomic_DNA"/>
</dbReference>
<name>A0A6N7WGY0_9FIRM</name>
<dbReference type="SUPFAM" id="SSF102405">
    <property type="entry name" value="MCP/YpsA-like"/>
    <property type="match status" value="1"/>
</dbReference>
<accession>A0A6N7WGY0</accession>
<evidence type="ECO:0000313" key="2">
    <source>
        <dbReference type="Proteomes" id="UP000436047"/>
    </source>
</evidence>
<keyword evidence="2" id="KW-1185">Reference proteome</keyword>